<feature type="active site" evidence="6">
    <location>
        <position position="477"/>
    </location>
</feature>
<keyword evidence="9" id="KW-0326">Glycosidase</keyword>
<reference evidence="13" key="1">
    <citation type="submission" date="2016-05" db="EMBL/GenBank/DDBJ databases">
        <title>Comparative genomics of biotechnologically important yeasts.</title>
        <authorList>
            <consortium name="DOE Joint Genome Institute"/>
            <person name="Riley R."/>
            <person name="Haridas S."/>
            <person name="Wolfe K.H."/>
            <person name="Lopes M.R."/>
            <person name="Hittinger C.T."/>
            <person name="Goker M."/>
            <person name="Salamov A."/>
            <person name="Wisecaver J."/>
            <person name="Long T.M."/>
            <person name="Aerts A.L."/>
            <person name="Barry K."/>
            <person name="Choi C."/>
            <person name="Clum A."/>
            <person name="Coughlan A.Y."/>
            <person name="Deshpande S."/>
            <person name="Douglass A.P."/>
            <person name="Hanson S.J."/>
            <person name="Klenk H.-P."/>
            <person name="Labutti K."/>
            <person name="Lapidus A."/>
            <person name="Lindquist E."/>
            <person name="Lipzen A."/>
            <person name="Meier-Kolthoff J.P."/>
            <person name="Ohm R.A."/>
            <person name="Otillar R.P."/>
            <person name="Pangilinan J."/>
            <person name="Peng Y."/>
            <person name="Rokas A."/>
            <person name="Rosa C.A."/>
            <person name="Scheuner C."/>
            <person name="Sibirny A.A."/>
            <person name="Slot J.C."/>
            <person name="Stielow J.B."/>
            <person name="Sun H."/>
            <person name="Kurtzman C.P."/>
            <person name="Blackwell M."/>
            <person name="Grigoriev I.V."/>
            <person name="Jeffries T.W."/>
        </authorList>
    </citation>
    <scope>NUCLEOTIDE SEQUENCE [LARGE SCALE GENOMIC DNA]</scope>
    <source>
        <strain evidence="13">NRRL Y-12698</strain>
    </source>
</reference>
<feature type="active site" description="Proton donor" evidence="6">
    <location>
        <position position="608"/>
    </location>
</feature>
<dbReference type="InterPro" id="IPR036026">
    <property type="entry name" value="Seven-hairpin_glycosidases"/>
</dbReference>
<evidence type="ECO:0000256" key="6">
    <source>
        <dbReference type="PIRSR" id="PIRSR601382-1"/>
    </source>
</evidence>
<evidence type="ECO:0000313" key="13">
    <source>
        <dbReference type="Proteomes" id="UP000094336"/>
    </source>
</evidence>
<name>A0A1E3QYG2_9ASCO</name>
<comment type="similarity">
    <text evidence="3 9">Belongs to the glycosyl hydrolase 47 family.</text>
</comment>
<dbReference type="GO" id="GO:0036503">
    <property type="term" value="P:ERAD pathway"/>
    <property type="evidence" value="ECO:0007669"/>
    <property type="project" value="UniProtKB-ARBA"/>
</dbReference>
<dbReference type="Proteomes" id="UP000094336">
    <property type="component" value="Unassembled WGS sequence"/>
</dbReference>
<accession>A0A1E3QYG2</accession>
<keyword evidence="5 8" id="KW-1015">Disulfide bond</keyword>
<dbReference type="GO" id="GO:0005975">
    <property type="term" value="P:carbohydrate metabolic process"/>
    <property type="evidence" value="ECO:0007669"/>
    <property type="project" value="InterPro"/>
</dbReference>
<keyword evidence="7" id="KW-0106">Calcium</keyword>
<dbReference type="InterPro" id="IPR012341">
    <property type="entry name" value="6hp_glycosidase-like_sf"/>
</dbReference>
<dbReference type="GO" id="GO:0005783">
    <property type="term" value="C:endoplasmic reticulum"/>
    <property type="evidence" value="ECO:0007669"/>
    <property type="project" value="TreeGrafter"/>
</dbReference>
<dbReference type="SUPFAM" id="SSF48225">
    <property type="entry name" value="Seven-hairpin glycosidases"/>
    <property type="match status" value="1"/>
</dbReference>
<proteinExistence type="inferred from homology"/>
<keyword evidence="4 9" id="KW-0378">Hydrolase</keyword>
<evidence type="ECO:0000256" key="11">
    <source>
        <dbReference type="SAM" id="SignalP"/>
    </source>
</evidence>
<dbReference type="PRINTS" id="PR00747">
    <property type="entry name" value="GLYHDRLASE47"/>
</dbReference>
<dbReference type="Pfam" id="PF01532">
    <property type="entry name" value="Glyco_hydro_47"/>
    <property type="match status" value="1"/>
</dbReference>
<evidence type="ECO:0000256" key="2">
    <source>
        <dbReference type="ARBA" id="ARBA00004922"/>
    </source>
</evidence>
<dbReference type="EC" id="3.2.1.-" evidence="9"/>
<dbReference type="GeneID" id="30145359"/>
<keyword evidence="7" id="KW-0479">Metal-binding</keyword>
<feature type="disulfide bond" evidence="8">
    <location>
        <begin position="567"/>
        <end position="596"/>
    </location>
</feature>
<gene>
    <name evidence="12" type="ORF">BABINDRAFT_159180</name>
</gene>
<dbReference type="InterPro" id="IPR050749">
    <property type="entry name" value="Glycosyl_Hydrolase_47"/>
</dbReference>
<keyword evidence="13" id="KW-1185">Reference proteome</keyword>
<dbReference type="STRING" id="984486.A0A1E3QYG2"/>
<comment type="pathway">
    <text evidence="2">Protein modification; protein glycosylation.</text>
</comment>
<evidence type="ECO:0000256" key="5">
    <source>
        <dbReference type="ARBA" id="ARBA00023157"/>
    </source>
</evidence>
<protein>
    <recommendedName>
        <fullName evidence="9">alpha-1,2-Mannosidase</fullName>
        <ecNumber evidence="9">3.2.1.-</ecNumber>
    </recommendedName>
</protein>
<dbReference type="OrthoDB" id="8118055at2759"/>
<dbReference type="RefSeq" id="XP_018987962.1">
    <property type="nucleotide sequence ID" value="XM_019127506.1"/>
</dbReference>
<organism evidence="12 13">
    <name type="scientific">Babjeviella inositovora NRRL Y-12698</name>
    <dbReference type="NCBI Taxonomy" id="984486"/>
    <lineage>
        <taxon>Eukaryota</taxon>
        <taxon>Fungi</taxon>
        <taxon>Dikarya</taxon>
        <taxon>Ascomycota</taxon>
        <taxon>Saccharomycotina</taxon>
        <taxon>Pichiomycetes</taxon>
        <taxon>Serinales incertae sedis</taxon>
        <taxon>Babjeviella</taxon>
    </lineage>
</organism>
<dbReference type="EMBL" id="KV454426">
    <property type="protein sequence ID" value="ODQ82634.1"/>
    <property type="molecule type" value="Genomic_DNA"/>
</dbReference>
<dbReference type="GO" id="GO:0004571">
    <property type="term" value="F:mannosyl-oligosaccharide 1,2-alpha-mannosidase activity"/>
    <property type="evidence" value="ECO:0007669"/>
    <property type="project" value="InterPro"/>
</dbReference>
<dbReference type="InterPro" id="IPR001382">
    <property type="entry name" value="Glyco_hydro_47"/>
</dbReference>
<sequence length="813" mass="91779">MIRLPFVSLAWAKFKRVRHVLILLFLLSLLFLLDLKHEEQEANLSGGDLLGVESVSGFIQGLLDKLPLAANQHSKEGHPEDAETPSENKPVKPKLPPLSNHDKIKASAKAEAVKPLVNPGDHGKYYAFEDMSAAAIDEDEGLPKKKKKPVAIHEFRYPLSQTVTFPLETDAAPAPEYKIQFDFPETSSNKTALTTIRKQFIKDWLTYKKYALGKDDVKPISQTFHNTFNGLGSTLIDSLDTLYLMGLHDEFLEMVALVSKIDFTKKLVADDSSGELRVFEINIRILGSLLSSFELSNEKRLLKKASEIGELLLKSFDTPNHFPNLYWNLKFHQQVEGRMTEIPSHHAALSELGTLSLEFIKLSQLTGDNRYMTVIDLIMKSFIAFDKKYNDGKKGLPGLFPTELNLNGCEAIISADGYEKLKTLPTYNDFSYQKLRNGGSGFNNVHYCMTSKNAGGYGSIAPSLPNALSYSTGGLADSFYEYLLKTYDLFRGKYPFALESDTLPAPSLNALVQLSFSSMKDFMIFRPALPRKNARYTDVLLMNEVTMYNTGRALRKVKKYKMNHLNCFMGGAFAIYGKIFHGPSFVDTGAGVTKGCLEVTNQIGIMPESFVVDACPAEGNCGFDYEKRIDWIKGHTESGYRSTKQLESAIDDEFETAPHKIPFSPLKDRPVKNSKAPEYQWTVGEVADQPLWISEMDALYALRPEIIESVFIMYRTTGDPYWREQGWWLYQKIIQSCLLQLSDESGLVISGIKDVTRIGLNQNTKANRIDLIESFWFSETLKYFYLLFADENKISLDDYVFNTEAHPFKKILI</sequence>
<dbReference type="PANTHER" id="PTHR11742">
    <property type="entry name" value="MANNOSYL-OLIGOSACCHARIDE ALPHA-1,2-MANNOSIDASE-RELATED"/>
    <property type="match status" value="1"/>
</dbReference>
<dbReference type="GO" id="GO:0016020">
    <property type="term" value="C:membrane"/>
    <property type="evidence" value="ECO:0007669"/>
    <property type="project" value="InterPro"/>
</dbReference>
<evidence type="ECO:0000256" key="7">
    <source>
        <dbReference type="PIRSR" id="PIRSR601382-2"/>
    </source>
</evidence>
<comment type="cofactor">
    <cofactor evidence="1 7">
        <name>Ca(2+)</name>
        <dbReference type="ChEBI" id="CHEBI:29108"/>
    </cofactor>
</comment>
<evidence type="ECO:0000256" key="9">
    <source>
        <dbReference type="RuleBase" id="RU361193"/>
    </source>
</evidence>
<feature type="region of interest" description="Disordered" evidence="10">
    <location>
        <begin position="72"/>
        <end position="100"/>
    </location>
</feature>
<feature type="binding site" evidence="7">
    <location>
        <position position="803"/>
    </location>
    <ligand>
        <name>Ca(2+)</name>
        <dbReference type="ChEBI" id="CHEBI:29108"/>
    </ligand>
</feature>
<evidence type="ECO:0000313" key="12">
    <source>
        <dbReference type="EMBL" id="ODQ82634.1"/>
    </source>
</evidence>
<dbReference type="AlphaFoldDB" id="A0A1E3QYG2"/>
<evidence type="ECO:0000256" key="1">
    <source>
        <dbReference type="ARBA" id="ARBA00001913"/>
    </source>
</evidence>
<dbReference type="PANTHER" id="PTHR11742:SF103">
    <property type="entry name" value="ENDOPLASMIC RETICULUM MANNOSIDASE MNL2-RELATED"/>
    <property type="match status" value="1"/>
</dbReference>
<feature type="active site" evidence="6">
    <location>
        <position position="705"/>
    </location>
</feature>
<dbReference type="Gene3D" id="1.50.10.10">
    <property type="match status" value="1"/>
</dbReference>
<keyword evidence="11" id="KW-0732">Signal</keyword>
<feature type="active site" description="Proton donor" evidence="6">
    <location>
        <position position="280"/>
    </location>
</feature>
<feature type="signal peptide" evidence="11">
    <location>
        <begin position="1"/>
        <end position="35"/>
    </location>
</feature>
<evidence type="ECO:0000256" key="4">
    <source>
        <dbReference type="ARBA" id="ARBA00022801"/>
    </source>
</evidence>
<evidence type="ECO:0000256" key="10">
    <source>
        <dbReference type="SAM" id="MobiDB-lite"/>
    </source>
</evidence>
<evidence type="ECO:0000256" key="3">
    <source>
        <dbReference type="ARBA" id="ARBA00007658"/>
    </source>
</evidence>
<dbReference type="GO" id="GO:0005509">
    <property type="term" value="F:calcium ion binding"/>
    <property type="evidence" value="ECO:0007669"/>
    <property type="project" value="InterPro"/>
</dbReference>
<evidence type="ECO:0000256" key="8">
    <source>
        <dbReference type="PIRSR" id="PIRSR601382-3"/>
    </source>
</evidence>
<feature type="chain" id="PRO_5009134448" description="alpha-1,2-Mannosidase" evidence="11">
    <location>
        <begin position="36"/>
        <end position="813"/>
    </location>
</feature>